<dbReference type="PANTHER" id="PTHR46148">
    <property type="entry name" value="CHROMO DOMAIN-CONTAINING PROTEIN"/>
    <property type="match status" value="1"/>
</dbReference>
<dbReference type="PROSITE" id="PS50994">
    <property type="entry name" value="INTEGRASE"/>
    <property type="match status" value="1"/>
</dbReference>
<dbReference type="OrthoDB" id="1909122at2759"/>
<dbReference type="Gene3D" id="3.30.420.10">
    <property type="entry name" value="Ribonuclease H-like superfamily/Ribonuclease H"/>
    <property type="match status" value="1"/>
</dbReference>
<dbReference type="AlphaFoldDB" id="A0A5N6P9R3"/>
<dbReference type="Pfam" id="PF24626">
    <property type="entry name" value="SH3_Tf2-1"/>
    <property type="match status" value="1"/>
</dbReference>
<proteinExistence type="predicted"/>
<keyword evidence="4" id="KW-1185">Reference proteome</keyword>
<name>A0A5N6P9R3_9ASTR</name>
<accession>A0A5N6P9R3</accession>
<dbReference type="SUPFAM" id="SSF53098">
    <property type="entry name" value="Ribonuclease H-like"/>
    <property type="match status" value="1"/>
</dbReference>
<gene>
    <name evidence="3" type="ORF">E3N88_10172</name>
</gene>
<evidence type="ECO:0000313" key="4">
    <source>
        <dbReference type="Proteomes" id="UP000326396"/>
    </source>
</evidence>
<evidence type="ECO:0000259" key="2">
    <source>
        <dbReference type="PROSITE" id="PS50994"/>
    </source>
</evidence>
<dbReference type="InterPro" id="IPR036397">
    <property type="entry name" value="RNaseH_sf"/>
</dbReference>
<evidence type="ECO:0000256" key="1">
    <source>
        <dbReference type="SAM" id="Coils"/>
    </source>
</evidence>
<dbReference type="EMBL" id="SZYD01000005">
    <property type="protein sequence ID" value="KAD6118901.1"/>
    <property type="molecule type" value="Genomic_DNA"/>
</dbReference>
<evidence type="ECO:0000313" key="3">
    <source>
        <dbReference type="EMBL" id="KAD6118901.1"/>
    </source>
</evidence>
<protein>
    <recommendedName>
        <fullName evidence="2">Integrase catalytic domain-containing protein</fullName>
    </recommendedName>
</protein>
<dbReference type="InterPro" id="IPR056924">
    <property type="entry name" value="SH3_Tf2-1"/>
</dbReference>
<dbReference type="GO" id="GO:0003676">
    <property type="term" value="F:nucleic acid binding"/>
    <property type="evidence" value="ECO:0007669"/>
    <property type="project" value="InterPro"/>
</dbReference>
<dbReference type="GO" id="GO:0015074">
    <property type="term" value="P:DNA integration"/>
    <property type="evidence" value="ECO:0007669"/>
    <property type="project" value="InterPro"/>
</dbReference>
<dbReference type="InterPro" id="IPR012337">
    <property type="entry name" value="RNaseH-like_sf"/>
</dbReference>
<feature type="domain" description="Integrase catalytic" evidence="2">
    <location>
        <begin position="1"/>
        <end position="81"/>
    </location>
</feature>
<dbReference type="PANTHER" id="PTHR46148:SF59">
    <property type="entry name" value="NUCLEOTIDYLTRANSFERASE, RIBONUCLEASE H"/>
    <property type="match status" value="1"/>
</dbReference>
<organism evidence="3 4">
    <name type="scientific">Mikania micrantha</name>
    <name type="common">bitter vine</name>
    <dbReference type="NCBI Taxonomy" id="192012"/>
    <lineage>
        <taxon>Eukaryota</taxon>
        <taxon>Viridiplantae</taxon>
        <taxon>Streptophyta</taxon>
        <taxon>Embryophyta</taxon>
        <taxon>Tracheophyta</taxon>
        <taxon>Spermatophyta</taxon>
        <taxon>Magnoliopsida</taxon>
        <taxon>eudicotyledons</taxon>
        <taxon>Gunneridae</taxon>
        <taxon>Pentapetalae</taxon>
        <taxon>asterids</taxon>
        <taxon>campanulids</taxon>
        <taxon>Asterales</taxon>
        <taxon>Asteraceae</taxon>
        <taxon>Asteroideae</taxon>
        <taxon>Heliantheae alliance</taxon>
        <taxon>Eupatorieae</taxon>
        <taxon>Mikania</taxon>
    </lineage>
</organism>
<dbReference type="Proteomes" id="UP000326396">
    <property type="component" value="Linkage Group LG13"/>
</dbReference>
<sequence>MFWQTLQEALGTKLKLSTTYHPQTDGQSDRTIQTLEDMLGSCVIDFGGSWDTHLPLVEFSYNNSYHTSIQAAPFDALYGRKCRSPLCWNEIGESQLTGPEIVQETTDKIHKIKERMKAAQDRQKSYADKRRRPLEFSVGDKVMLKVSPWKGTVRFGKRGKLNPRYIGPFKILARVGLVAYQLELPLELEGIHDVFHVSNLKKCLVEESLIIPYRETKINKQLQLMEEPVEIMNRQVKKLRRSKIPIVKVRWDSKRGPEFTWKKESEMRRKYPQLFQPTS</sequence>
<keyword evidence="1" id="KW-0175">Coiled coil</keyword>
<dbReference type="InterPro" id="IPR001584">
    <property type="entry name" value="Integrase_cat-core"/>
</dbReference>
<feature type="coiled-coil region" evidence="1">
    <location>
        <begin position="102"/>
        <end position="129"/>
    </location>
</feature>
<comment type="caution">
    <text evidence="3">The sequence shown here is derived from an EMBL/GenBank/DDBJ whole genome shotgun (WGS) entry which is preliminary data.</text>
</comment>
<reference evidence="3 4" key="1">
    <citation type="submission" date="2019-05" db="EMBL/GenBank/DDBJ databases">
        <title>Mikania micrantha, genome provides insights into the molecular mechanism of rapid growth.</title>
        <authorList>
            <person name="Liu B."/>
        </authorList>
    </citation>
    <scope>NUCLEOTIDE SEQUENCE [LARGE SCALE GENOMIC DNA]</scope>
    <source>
        <strain evidence="3">NLD-2019</strain>
        <tissue evidence="3">Leaf</tissue>
    </source>
</reference>